<accession>A0A7Y4H3D7</accession>
<keyword evidence="1 4" id="KW-0808">Transferase</keyword>
<dbReference type="CDD" id="cd04301">
    <property type="entry name" value="NAT_SF"/>
    <property type="match status" value="1"/>
</dbReference>
<evidence type="ECO:0000313" key="4">
    <source>
        <dbReference type="EMBL" id="NOJ46688.1"/>
    </source>
</evidence>
<feature type="domain" description="N-acetyltransferase" evidence="3">
    <location>
        <begin position="24"/>
        <end position="180"/>
    </location>
</feature>
<protein>
    <submittedName>
        <fullName evidence="4">GNAT family N-acetyltransferase</fullName>
    </submittedName>
</protein>
<dbReference type="PANTHER" id="PTHR43072:SF23">
    <property type="entry name" value="UPF0039 PROTEIN C11D3.02C"/>
    <property type="match status" value="1"/>
</dbReference>
<dbReference type="AlphaFoldDB" id="A0A7Y4H3D7"/>
<gene>
    <name evidence="4" type="ORF">HCN50_10600</name>
</gene>
<dbReference type="Proteomes" id="UP000528734">
    <property type="component" value="Unassembled WGS sequence"/>
</dbReference>
<dbReference type="InterPro" id="IPR000182">
    <property type="entry name" value="GNAT_dom"/>
</dbReference>
<dbReference type="Pfam" id="PF00583">
    <property type="entry name" value="Acetyltransf_1"/>
    <property type="match status" value="1"/>
</dbReference>
<evidence type="ECO:0000313" key="5">
    <source>
        <dbReference type="Proteomes" id="UP000528734"/>
    </source>
</evidence>
<keyword evidence="5" id="KW-1185">Reference proteome</keyword>
<dbReference type="GO" id="GO:0016747">
    <property type="term" value="F:acyltransferase activity, transferring groups other than amino-acyl groups"/>
    <property type="evidence" value="ECO:0007669"/>
    <property type="project" value="InterPro"/>
</dbReference>
<evidence type="ECO:0000256" key="1">
    <source>
        <dbReference type="ARBA" id="ARBA00022679"/>
    </source>
</evidence>
<proteinExistence type="predicted"/>
<organism evidence="4 5">
    <name type="scientific">Bradyrhizobium archetypum</name>
    <dbReference type="NCBI Taxonomy" id="2721160"/>
    <lineage>
        <taxon>Bacteria</taxon>
        <taxon>Pseudomonadati</taxon>
        <taxon>Pseudomonadota</taxon>
        <taxon>Alphaproteobacteria</taxon>
        <taxon>Hyphomicrobiales</taxon>
        <taxon>Nitrobacteraceae</taxon>
        <taxon>Bradyrhizobium</taxon>
    </lineage>
</organism>
<evidence type="ECO:0000259" key="3">
    <source>
        <dbReference type="PROSITE" id="PS51186"/>
    </source>
</evidence>
<dbReference type="EMBL" id="JAAVLW010000003">
    <property type="protein sequence ID" value="NOJ46688.1"/>
    <property type="molecule type" value="Genomic_DNA"/>
</dbReference>
<dbReference type="SUPFAM" id="SSF55729">
    <property type="entry name" value="Acyl-CoA N-acyltransferases (Nat)"/>
    <property type="match status" value="1"/>
</dbReference>
<keyword evidence="2" id="KW-0012">Acyltransferase</keyword>
<name>A0A7Y4H3D7_9BRAD</name>
<reference evidence="4 5" key="1">
    <citation type="submission" date="2020-03" db="EMBL/GenBank/DDBJ databases">
        <title>Bradyrhizobium diversity isolated from nodules of Muelleranthus trifoliolatus.</title>
        <authorList>
            <person name="Klepa M."/>
            <person name="Helene L."/>
            <person name="Hungria M."/>
        </authorList>
    </citation>
    <scope>NUCLEOTIDE SEQUENCE [LARGE SCALE GENOMIC DNA]</scope>
    <source>
        <strain evidence="4 5">WSM 1744</strain>
    </source>
</reference>
<sequence>MTTMRLDDLRQYSDVLRSRHGEAVTVRFVEARDAEALQNYFRALSTRSRYNRFLGAASELPPSELDRFIHVGEADRFSVVATIMIDGRETIVGEARYAFDSESASIEFGLSIDDRWQGHGIGKALLNNLECRAASFGAERVFGDTLRSNDAMIALARKSGYAFTNTPGDWRLTRFQKEIQERANVKPQEIPCASWRLAAVSPSAMSSLAV</sequence>
<dbReference type="PANTHER" id="PTHR43072">
    <property type="entry name" value="N-ACETYLTRANSFERASE"/>
    <property type="match status" value="1"/>
</dbReference>
<comment type="caution">
    <text evidence="4">The sequence shown here is derived from an EMBL/GenBank/DDBJ whole genome shotgun (WGS) entry which is preliminary data.</text>
</comment>
<evidence type="ECO:0000256" key="2">
    <source>
        <dbReference type="ARBA" id="ARBA00023315"/>
    </source>
</evidence>
<dbReference type="Gene3D" id="3.40.630.30">
    <property type="match status" value="1"/>
</dbReference>
<dbReference type="PROSITE" id="PS51186">
    <property type="entry name" value="GNAT"/>
    <property type="match status" value="1"/>
</dbReference>
<dbReference type="RefSeq" id="WP_171709576.1">
    <property type="nucleotide sequence ID" value="NZ_JAAVLW010000003.1"/>
</dbReference>
<dbReference type="InterPro" id="IPR016181">
    <property type="entry name" value="Acyl_CoA_acyltransferase"/>
</dbReference>